<evidence type="ECO:0000256" key="1">
    <source>
        <dbReference type="SAM" id="SignalP"/>
    </source>
</evidence>
<keyword evidence="1" id="KW-0732">Signal</keyword>
<evidence type="ECO:0008006" key="4">
    <source>
        <dbReference type="Google" id="ProtNLM"/>
    </source>
</evidence>
<organism evidence="2 3">
    <name type="scientific">Alteromonas halophila</name>
    <dbReference type="NCBI Taxonomy" id="516698"/>
    <lineage>
        <taxon>Bacteria</taxon>
        <taxon>Pseudomonadati</taxon>
        <taxon>Pseudomonadota</taxon>
        <taxon>Gammaproteobacteria</taxon>
        <taxon>Alteromonadales</taxon>
        <taxon>Alteromonadaceae</taxon>
        <taxon>Alteromonas/Salinimonas group</taxon>
        <taxon>Alteromonas</taxon>
    </lineage>
</organism>
<reference evidence="2" key="2">
    <citation type="submission" date="2020-09" db="EMBL/GenBank/DDBJ databases">
        <authorList>
            <person name="Sun Q."/>
            <person name="Kim S."/>
        </authorList>
    </citation>
    <scope>NUCLEOTIDE SEQUENCE</scope>
    <source>
        <strain evidence="2">KCTC 22164</strain>
    </source>
</reference>
<dbReference type="Proteomes" id="UP000631300">
    <property type="component" value="Unassembled WGS sequence"/>
</dbReference>
<dbReference type="Pfam" id="PF14592">
    <property type="entry name" value="Chondroitinas_B"/>
    <property type="match status" value="1"/>
</dbReference>
<dbReference type="InterPro" id="IPR006626">
    <property type="entry name" value="PbH1"/>
</dbReference>
<dbReference type="CDD" id="cd14251">
    <property type="entry name" value="PL-6"/>
    <property type="match status" value="1"/>
</dbReference>
<dbReference type="InterPro" id="IPR011050">
    <property type="entry name" value="Pectin_lyase_fold/virulence"/>
</dbReference>
<evidence type="ECO:0000313" key="2">
    <source>
        <dbReference type="EMBL" id="GGW82762.1"/>
    </source>
</evidence>
<accession>A0A918JIG8</accession>
<dbReference type="Gene3D" id="2.160.20.10">
    <property type="entry name" value="Single-stranded right-handed beta-helix, Pectin lyase-like"/>
    <property type="match status" value="2"/>
</dbReference>
<feature type="chain" id="PRO_5038100269" description="Alginate lyase" evidence="1">
    <location>
        <begin position="27"/>
        <end position="750"/>
    </location>
</feature>
<keyword evidence="3" id="KW-1185">Reference proteome</keyword>
<protein>
    <recommendedName>
        <fullName evidence="4">Alginate lyase</fullName>
    </recommendedName>
</protein>
<evidence type="ECO:0000313" key="3">
    <source>
        <dbReference type="Proteomes" id="UP000631300"/>
    </source>
</evidence>
<proteinExistence type="predicted"/>
<feature type="signal peptide" evidence="1">
    <location>
        <begin position="1"/>
        <end position="26"/>
    </location>
</feature>
<dbReference type="InterPro" id="IPR039513">
    <property type="entry name" value="PL-6"/>
</dbReference>
<gene>
    <name evidence="2" type="ORF">GCM10007391_14860</name>
</gene>
<comment type="caution">
    <text evidence="2">The sequence shown here is derived from an EMBL/GenBank/DDBJ whole genome shotgun (WGS) entry which is preliminary data.</text>
</comment>
<dbReference type="PROSITE" id="PS51257">
    <property type="entry name" value="PROKAR_LIPOPROTEIN"/>
    <property type="match status" value="1"/>
</dbReference>
<dbReference type="InterPro" id="IPR012334">
    <property type="entry name" value="Pectin_lyas_fold"/>
</dbReference>
<reference evidence="2" key="1">
    <citation type="journal article" date="2014" name="Int. J. Syst. Evol. Microbiol.">
        <title>Complete genome sequence of Corynebacterium casei LMG S-19264T (=DSM 44701T), isolated from a smear-ripened cheese.</title>
        <authorList>
            <consortium name="US DOE Joint Genome Institute (JGI-PGF)"/>
            <person name="Walter F."/>
            <person name="Albersmeier A."/>
            <person name="Kalinowski J."/>
            <person name="Ruckert C."/>
        </authorList>
    </citation>
    <scope>NUCLEOTIDE SEQUENCE</scope>
    <source>
        <strain evidence="2">KCTC 22164</strain>
    </source>
</reference>
<name>A0A918JIG8_9ALTE</name>
<dbReference type="SUPFAM" id="SSF51126">
    <property type="entry name" value="Pectin lyase-like"/>
    <property type="match status" value="2"/>
</dbReference>
<dbReference type="EMBL" id="BMXP01000003">
    <property type="protein sequence ID" value="GGW82762.1"/>
    <property type="molecule type" value="Genomic_DNA"/>
</dbReference>
<dbReference type="SMART" id="SM00710">
    <property type="entry name" value="PbH1"/>
    <property type="match status" value="6"/>
</dbReference>
<dbReference type="AlphaFoldDB" id="A0A918JIG8"/>
<sequence length="750" mass="81879">MMTRLSTRLFACSFTLLSLSVSCASAKDYVVGNIEQYRNALSTLSPGDAVVLQNGVWEDVDMLFKGQGESGAPITLKAQTAGEVIFSGESSLRLAGQHLVVRDLVFKDGYSPRSAVVEFRENDDNLAFHSRVTNIVIDNYSNPDKQESDYWVAMYGQHNRLDHSHFAGKTNKGVTVAVRLTSADSQQNQHKIDHNYFGYRPIFGSNGGETLRIGTSHHSLTDSLTVVENNYFDRTNGEVEIISVKSGKNTLRGNVFHEARGTLTLRHGNNNLIENNIFIGNKQDHTGGIRVINKGQTVRNNYLQGLTGYRFGSGFAIMNGVPDSPINRYHQVENATVTNNSFINVEHIQLAVGSDQERSAPPASSTFANNLIVNDTSVGPFTLFDDVSGITFDGNTANVDVPAPLKDGVNIQSVSLEQHSNGLLYPKTETSTGVSRELTVLDKRDTGVPWYPKTFPVVAFDSADTVRVNASYSAIERAIEAASAGDIIEIQAGDLTIPSVLYIDKPLTIRSVKGATVSLAFERSTLFEIKDGGSLKLEGLHISGAKSPDTHSNSVVRTQKWGMSSNYRFEVYNSLITDLNVNHSFQFFTSGKGAFADRIIIDNIAFSDVSGDILKLDKEHEDLGIYNAEYVTLTSNQFTNITGAITRLYRGGTDESTFGPHFILKNNTLRDVGQGKRTTPSASVLLHGVQVASLANNTFENCAPVIVNHTVGEPQTRIIANQFTDTPSPQITELNAAPPHTATLRDNKGI</sequence>